<proteinExistence type="inferred from homology"/>
<dbReference type="Gene3D" id="1.20.120.580">
    <property type="entry name" value="bsu32300-like"/>
    <property type="match status" value="1"/>
</dbReference>
<evidence type="ECO:0000256" key="3">
    <source>
        <dbReference type="ARBA" id="ARBA00022722"/>
    </source>
</evidence>
<protein>
    <recommendedName>
        <fullName evidence="9">DUF86 domain-containing protein</fullName>
    </recommendedName>
</protein>
<dbReference type="AlphaFoldDB" id="E1REP5"/>
<dbReference type="PANTHER" id="PTHR34139">
    <property type="entry name" value="UPF0331 PROTEIN MJ0127"/>
    <property type="match status" value="1"/>
</dbReference>
<dbReference type="Pfam" id="PF01934">
    <property type="entry name" value="HepT-like"/>
    <property type="match status" value="1"/>
</dbReference>
<evidence type="ECO:0000256" key="6">
    <source>
        <dbReference type="ARBA" id="ARBA00024207"/>
    </source>
</evidence>
<dbReference type="KEGG" id="mpi:Mpet_0214"/>
<gene>
    <name evidence="7" type="ordered locus">Mpet_0214</name>
</gene>
<dbReference type="RefSeq" id="WP_013328171.1">
    <property type="nucleotide sequence ID" value="NC_014507.1"/>
</dbReference>
<dbReference type="InterPro" id="IPR037038">
    <property type="entry name" value="HepT-like_sf"/>
</dbReference>
<dbReference type="GO" id="GO:0016787">
    <property type="term" value="F:hydrolase activity"/>
    <property type="evidence" value="ECO:0007669"/>
    <property type="project" value="UniProtKB-KW"/>
</dbReference>
<keyword evidence="8" id="KW-1185">Reference proteome</keyword>
<dbReference type="GO" id="GO:0004540">
    <property type="term" value="F:RNA nuclease activity"/>
    <property type="evidence" value="ECO:0007669"/>
    <property type="project" value="InterPro"/>
</dbReference>
<keyword evidence="5" id="KW-0378">Hydrolase</keyword>
<dbReference type="InterPro" id="IPR008201">
    <property type="entry name" value="HepT-like"/>
</dbReference>
<evidence type="ECO:0000313" key="7">
    <source>
        <dbReference type="EMBL" id="ADN34992.1"/>
    </source>
</evidence>
<dbReference type="Proteomes" id="UP000006565">
    <property type="component" value="Chromosome"/>
</dbReference>
<keyword evidence="1" id="KW-0597">Phosphoprotein</keyword>
<accession>E1REP5</accession>
<dbReference type="GO" id="GO:0110001">
    <property type="term" value="C:toxin-antitoxin complex"/>
    <property type="evidence" value="ECO:0007669"/>
    <property type="project" value="InterPro"/>
</dbReference>
<comment type="similarity">
    <text evidence="6">Belongs to the HepT RNase toxin family.</text>
</comment>
<evidence type="ECO:0000256" key="4">
    <source>
        <dbReference type="ARBA" id="ARBA00022741"/>
    </source>
</evidence>
<evidence type="ECO:0000256" key="2">
    <source>
        <dbReference type="ARBA" id="ARBA00022649"/>
    </source>
</evidence>
<evidence type="ECO:0000313" key="8">
    <source>
        <dbReference type="Proteomes" id="UP000006565"/>
    </source>
</evidence>
<dbReference type="EMBL" id="CP002117">
    <property type="protein sequence ID" value="ADN34992.1"/>
    <property type="molecule type" value="Genomic_DNA"/>
</dbReference>
<dbReference type="HOGENOM" id="CLU_142825_3_3_2"/>
<dbReference type="GO" id="GO:0000166">
    <property type="term" value="F:nucleotide binding"/>
    <property type="evidence" value="ECO:0007669"/>
    <property type="project" value="UniProtKB-KW"/>
</dbReference>
<dbReference type="STRING" id="679926.Mpet_0214"/>
<reference evidence="7 8" key="1">
    <citation type="journal article" date="2010" name="Stand. Genomic Sci.">
        <title>Complete genome sequence of Methanoplanus petrolearius type strain (SEBR 4847).</title>
        <authorList>
            <person name="Brambilla E."/>
            <person name="Djao O.D."/>
            <person name="Daligault H."/>
            <person name="Lapidus A."/>
            <person name="Lucas S."/>
            <person name="Hammon N."/>
            <person name="Nolan M."/>
            <person name="Tice H."/>
            <person name="Cheng J.F."/>
            <person name="Han C."/>
            <person name="Tapia R."/>
            <person name="Goodwin L."/>
            <person name="Pitluck S."/>
            <person name="Liolios K."/>
            <person name="Ivanova N."/>
            <person name="Mavromatis K."/>
            <person name="Mikhailova N."/>
            <person name="Pati A."/>
            <person name="Chen A."/>
            <person name="Palaniappan K."/>
            <person name="Land M."/>
            <person name="Hauser L."/>
            <person name="Chang Y.J."/>
            <person name="Jeffries C.D."/>
            <person name="Rohde M."/>
            <person name="Spring S."/>
            <person name="Sikorski J."/>
            <person name="Goker M."/>
            <person name="Woyke T."/>
            <person name="Bristow J."/>
            <person name="Eisen J.A."/>
            <person name="Markowitz V."/>
            <person name="Hugenholtz P."/>
            <person name="Kyrpides N.C."/>
            <person name="Klenk H.P."/>
        </authorList>
    </citation>
    <scope>NUCLEOTIDE SEQUENCE [LARGE SCALE GENOMIC DNA]</scope>
    <source>
        <strain evidence="8">DSM 11571 / OCM 486 / SEBR 4847</strain>
    </source>
</reference>
<evidence type="ECO:0000256" key="1">
    <source>
        <dbReference type="ARBA" id="ARBA00022553"/>
    </source>
</evidence>
<evidence type="ECO:0008006" key="9">
    <source>
        <dbReference type="Google" id="ProtNLM"/>
    </source>
</evidence>
<keyword evidence="4" id="KW-0547">Nucleotide-binding</keyword>
<organism evidence="7 8">
    <name type="scientific">Methanolacinia petrolearia (strain DSM 11571 / OCM 486 / SEBR 4847)</name>
    <name type="common">Methanoplanus petrolearius</name>
    <dbReference type="NCBI Taxonomy" id="679926"/>
    <lineage>
        <taxon>Archaea</taxon>
        <taxon>Methanobacteriati</taxon>
        <taxon>Methanobacteriota</taxon>
        <taxon>Stenosarchaea group</taxon>
        <taxon>Methanomicrobia</taxon>
        <taxon>Methanomicrobiales</taxon>
        <taxon>Methanomicrobiaceae</taxon>
        <taxon>Methanolacinia</taxon>
    </lineage>
</organism>
<dbReference type="eggNOG" id="arCOG05024">
    <property type="taxonomic scope" value="Archaea"/>
</dbReference>
<keyword evidence="2" id="KW-1277">Toxin-antitoxin system</keyword>
<dbReference type="OrthoDB" id="318716at2157"/>
<dbReference type="GeneID" id="9742657"/>
<sequence>MERNDRIYVLHAVDAAEKALEISGRIQRKDLDSDEIYGLALIRLLEIIGEAANLVSADFQEKYPAIPWKHMISMRNRLIHGYFDINYDIVWDTVKNDLPPLIKSLKQALK</sequence>
<keyword evidence="3" id="KW-0540">Nuclease</keyword>
<dbReference type="PANTHER" id="PTHR34139:SF1">
    <property type="entry name" value="RNASE MJ1380-RELATED"/>
    <property type="match status" value="1"/>
</dbReference>
<name>E1REP5_METP4</name>
<dbReference type="InterPro" id="IPR051813">
    <property type="entry name" value="HepT_RNase_toxin"/>
</dbReference>
<evidence type="ECO:0000256" key="5">
    <source>
        <dbReference type="ARBA" id="ARBA00022801"/>
    </source>
</evidence>